<dbReference type="AlphaFoldDB" id="A0A1Y1QU32"/>
<comment type="caution">
    <text evidence="2">The sequence shown here is derived from an EMBL/GenBank/DDBJ whole genome shotgun (WGS) entry which is preliminary data.</text>
</comment>
<organism evidence="2 3">
    <name type="scientific">Thiothrix lacustris</name>
    <dbReference type="NCBI Taxonomy" id="525917"/>
    <lineage>
        <taxon>Bacteria</taxon>
        <taxon>Pseudomonadati</taxon>
        <taxon>Pseudomonadota</taxon>
        <taxon>Gammaproteobacteria</taxon>
        <taxon>Thiotrichales</taxon>
        <taxon>Thiotrichaceae</taxon>
        <taxon>Thiothrix</taxon>
    </lineage>
</organism>
<sequence>MVATDLPWSIHLQDAAVWQRERTVLMVEVQSTDRFASLEASLPRIDGVDVQAIPTSNAASADGNLPRYRKGGSRTAPTNCGLPHSVQATRQRQAGFTYRTVALV</sequence>
<evidence type="ECO:0000313" key="2">
    <source>
        <dbReference type="EMBL" id="OQX13901.1"/>
    </source>
</evidence>
<dbReference type="EMBL" id="MTEJ01000038">
    <property type="protein sequence ID" value="OQX13901.1"/>
    <property type="molecule type" value="Genomic_DNA"/>
</dbReference>
<feature type="region of interest" description="Disordered" evidence="1">
    <location>
        <begin position="59"/>
        <end position="83"/>
    </location>
</feature>
<proteinExistence type="predicted"/>
<dbReference type="Proteomes" id="UP000192491">
    <property type="component" value="Unassembled WGS sequence"/>
</dbReference>
<protein>
    <submittedName>
        <fullName evidence="2">Uncharacterized protein</fullName>
    </submittedName>
</protein>
<evidence type="ECO:0000256" key="1">
    <source>
        <dbReference type="SAM" id="MobiDB-lite"/>
    </source>
</evidence>
<accession>A0A1Y1QU32</accession>
<gene>
    <name evidence="2" type="ORF">BWK73_10980</name>
</gene>
<reference evidence="2 3" key="1">
    <citation type="submission" date="2017-01" db="EMBL/GenBank/DDBJ databases">
        <title>Novel large sulfur bacteria in the metagenomes of groundwater-fed chemosynthetic microbial mats in the Lake Huron basin.</title>
        <authorList>
            <person name="Sharrar A.M."/>
            <person name="Flood B.E."/>
            <person name="Bailey J.V."/>
            <person name="Jones D.S."/>
            <person name="Biddanda B."/>
            <person name="Ruberg S.A."/>
            <person name="Marcus D.N."/>
            <person name="Dick G.J."/>
        </authorList>
    </citation>
    <scope>NUCLEOTIDE SEQUENCE [LARGE SCALE GENOMIC DNA]</scope>
    <source>
        <strain evidence="2">A8</strain>
    </source>
</reference>
<evidence type="ECO:0000313" key="3">
    <source>
        <dbReference type="Proteomes" id="UP000192491"/>
    </source>
</evidence>
<name>A0A1Y1QU32_9GAMM</name>